<evidence type="ECO:0000256" key="3">
    <source>
        <dbReference type="ARBA" id="ARBA00046271"/>
    </source>
</evidence>
<sequence>MSIDNAHQEVSHNLIHVFKHSHFKMSTALISEYLETHQGRDKFLKTLSYAAKFATLGTFSNETERKLRESDWLIRCTDLMQILVDTIFGPVEHIFWAGKHNLIKINIEAWDNASTWFWIISLQLSLLKSLRKLKKFNSYKTYLNETNYNKRVVSKIITKQKWNELLTCIRLVLDMCYAVSYLPSGTFWGGKLKTWHVGALGTLSSLIGLYQALSQRAKHKKSIYYNPLQNRRPCTSPFRQQLNSPCKRKLTKAYHLG</sequence>
<evidence type="ECO:0000313" key="4">
    <source>
        <dbReference type="EMBL" id="KOX67611.1"/>
    </source>
</evidence>
<evidence type="ECO:0000256" key="2">
    <source>
        <dbReference type="ARBA" id="ARBA00023140"/>
    </source>
</evidence>
<dbReference type="PANTHER" id="PTHR20990">
    <property type="entry name" value="PEROXISOMAL BIOGENESIS FACTOR 11"/>
    <property type="match status" value="1"/>
</dbReference>
<dbReference type="OrthoDB" id="10005898at2759"/>
<dbReference type="PANTHER" id="PTHR20990:SF1">
    <property type="entry name" value="PEROXISOMAL MEMBRANE PROTEIN 11C"/>
    <property type="match status" value="1"/>
</dbReference>
<evidence type="ECO:0000313" key="5">
    <source>
        <dbReference type="Proteomes" id="UP000053105"/>
    </source>
</evidence>
<dbReference type="AlphaFoldDB" id="A0A0N0BBJ0"/>
<keyword evidence="1" id="KW-0472">Membrane</keyword>
<keyword evidence="5" id="KW-1185">Reference proteome</keyword>
<dbReference type="Pfam" id="PF05648">
    <property type="entry name" value="PEX11"/>
    <property type="match status" value="1"/>
</dbReference>
<reference evidence="4 5" key="1">
    <citation type="submission" date="2015-07" db="EMBL/GenBank/DDBJ databases">
        <title>The genome of Melipona quadrifasciata.</title>
        <authorList>
            <person name="Pan H."/>
            <person name="Kapheim K."/>
        </authorList>
    </citation>
    <scope>NUCLEOTIDE SEQUENCE [LARGE SCALE GENOMIC DNA]</scope>
    <source>
        <strain evidence="4">0111107301</strain>
        <tissue evidence="4">Whole body</tissue>
    </source>
</reference>
<gene>
    <name evidence="4" type="ORF">WN51_08713</name>
</gene>
<dbReference type="GO" id="GO:0016559">
    <property type="term" value="P:peroxisome fission"/>
    <property type="evidence" value="ECO:0007669"/>
    <property type="project" value="InterPro"/>
</dbReference>
<keyword evidence="2" id="KW-0576">Peroxisome</keyword>
<name>A0A0N0BBJ0_9HYME</name>
<organism evidence="4 5">
    <name type="scientific">Melipona quadrifasciata</name>
    <dbReference type="NCBI Taxonomy" id="166423"/>
    <lineage>
        <taxon>Eukaryota</taxon>
        <taxon>Metazoa</taxon>
        <taxon>Ecdysozoa</taxon>
        <taxon>Arthropoda</taxon>
        <taxon>Hexapoda</taxon>
        <taxon>Insecta</taxon>
        <taxon>Pterygota</taxon>
        <taxon>Neoptera</taxon>
        <taxon>Endopterygota</taxon>
        <taxon>Hymenoptera</taxon>
        <taxon>Apocrita</taxon>
        <taxon>Aculeata</taxon>
        <taxon>Apoidea</taxon>
        <taxon>Anthophila</taxon>
        <taxon>Apidae</taxon>
        <taxon>Melipona</taxon>
    </lineage>
</organism>
<comment type="subcellular location">
    <subcellularLocation>
        <location evidence="3">Peroxisome membrane</location>
    </subcellularLocation>
</comment>
<dbReference type="EMBL" id="KQ436008">
    <property type="protein sequence ID" value="KOX67611.1"/>
    <property type="molecule type" value="Genomic_DNA"/>
</dbReference>
<dbReference type="STRING" id="166423.A0A0N0BBJ0"/>
<evidence type="ECO:0000256" key="1">
    <source>
        <dbReference type="ARBA" id="ARBA00023136"/>
    </source>
</evidence>
<dbReference type="GO" id="GO:0005778">
    <property type="term" value="C:peroxisomal membrane"/>
    <property type="evidence" value="ECO:0007669"/>
    <property type="project" value="UniProtKB-SubCell"/>
</dbReference>
<proteinExistence type="predicted"/>
<accession>A0A0N0BBJ0</accession>
<protein>
    <submittedName>
        <fullName evidence="4">Peroxisomal membrane protein 11C</fullName>
    </submittedName>
</protein>
<dbReference type="InterPro" id="IPR008733">
    <property type="entry name" value="PEX11"/>
</dbReference>
<dbReference type="InterPro" id="IPR026510">
    <property type="entry name" value="PEX11C_met"/>
</dbReference>
<dbReference type="Proteomes" id="UP000053105">
    <property type="component" value="Unassembled WGS sequence"/>
</dbReference>